<sequence>MTTLAGMTVPGNDPLRGRSAFSVLHPGLYRYLDIPDVASLAAPRPMYLAGGAGDPLLPPAGVQAAYAELRAVRASQHAGRRLRTRVWPGPEHVLAPPMRDAAFDWRDARSRERSVSRAAGRSAQVQTATE</sequence>
<organism evidence="1 2">
    <name type="scientific">Actinoplanes teichomyceticus</name>
    <dbReference type="NCBI Taxonomy" id="1867"/>
    <lineage>
        <taxon>Bacteria</taxon>
        <taxon>Bacillati</taxon>
        <taxon>Actinomycetota</taxon>
        <taxon>Actinomycetes</taxon>
        <taxon>Micromonosporales</taxon>
        <taxon>Micromonosporaceae</taxon>
        <taxon>Actinoplanes</taxon>
    </lineage>
</organism>
<evidence type="ECO:0000313" key="1">
    <source>
        <dbReference type="EMBL" id="TWG24162.1"/>
    </source>
</evidence>
<protein>
    <recommendedName>
        <fullName evidence="3">Alpha/beta hydrolase family protein</fullName>
    </recommendedName>
</protein>
<dbReference type="AlphaFoldDB" id="A0A561WJW9"/>
<dbReference type="RefSeq" id="WP_122977323.1">
    <property type="nucleotide sequence ID" value="NZ_BOMX01000077.1"/>
</dbReference>
<dbReference type="OrthoDB" id="9805123at2"/>
<dbReference type="InterPro" id="IPR029058">
    <property type="entry name" value="AB_hydrolase_fold"/>
</dbReference>
<gene>
    <name evidence="1" type="ORF">FHX34_102715</name>
</gene>
<evidence type="ECO:0008006" key="3">
    <source>
        <dbReference type="Google" id="ProtNLM"/>
    </source>
</evidence>
<dbReference type="Proteomes" id="UP000320239">
    <property type="component" value="Unassembled WGS sequence"/>
</dbReference>
<comment type="caution">
    <text evidence="1">The sequence shown here is derived from an EMBL/GenBank/DDBJ whole genome shotgun (WGS) entry which is preliminary data.</text>
</comment>
<dbReference type="SUPFAM" id="SSF53474">
    <property type="entry name" value="alpha/beta-Hydrolases"/>
    <property type="match status" value="1"/>
</dbReference>
<evidence type="ECO:0000313" key="2">
    <source>
        <dbReference type="Proteomes" id="UP000320239"/>
    </source>
</evidence>
<keyword evidence="2" id="KW-1185">Reference proteome</keyword>
<accession>A0A561WJW9</accession>
<proteinExistence type="predicted"/>
<name>A0A561WJW9_ACTTI</name>
<dbReference type="Gene3D" id="3.40.50.1820">
    <property type="entry name" value="alpha/beta hydrolase"/>
    <property type="match status" value="1"/>
</dbReference>
<reference evidence="1 2" key="1">
    <citation type="submission" date="2019-06" db="EMBL/GenBank/DDBJ databases">
        <title>Sequencing the genomes of 1000 actinobacteria strains.</title>
        <authorList>
            <person name="Klenk H.-P."/>
        </authorList>
    </citation>
    <scope>NUCLEOTIDE SEQUENCE [LARGE SCALE GENOMIC DNA]</scope>
    <source>
        <strain evidence="1 2">DSM 43866</strain>
    </source>
</reference>
<dbReference type="EMBL" id="VIWY01000002">
    <property type="protein sequence ID" value="TWG24162.1"/>
    <property type="molecule type" value="Genomic_DNA"/>
</dbReference>